<dbReference type="GO" id="GO:0008270">
    <property type="term" value="F:zinc ion binding"/>
    <property type="evidence" value="ECO:0007669"/>
    <property type="project" value="InterPro"/>
</dbReference>
<name>A0AAN9KNU2_CLITE</name>
<comment type="caution">
    <text evidence="3">The sequence shown here is derived from an EMBL/GenBank/DDBJ whole genome shotgun (WGS) entry which is preliminary data.</text>
</comment>
<reference evidence="3 4" key="1">
    <citation type="submission" date="2024-01" db="EMBL/GenBank/DDBJ databases">
        <title>The genomes of 5 underutilized Papilionoideae crops provide insights into root nodulation and disease resistance.</title>
        <authorList>
            <person name="Yuan L."/>
        </authorList>
    </citation>
    <scope>NUCLEOTIDE SEQUENCE [LARGE SCALE GENOMIC DNA]</scope>
    <source>
        <strain evidence="3">LY-2023</strain>
        <tissue evidence="3">Leaf</tissue>
    </source>
</reference>
<sequence>MWNKDVQQLCPLLSLTTTKRNGKIYVMRGNGCIFDMFRNMPYKNDVSWNIAVWWRCRKRTRARASRLVVMVKSLLDIEMIVRDIHRFHYFKHGSSSCGDYW</sequence>
<dbReference type="Proteomes" id="UP001359559">
    <property type="component" value="Unassembled WGS sequence"/>
</dbReference>
<evidence type="ECO:0000313" key="3">
    <source>
        <dbReference type="EMBL" id="KAK7319194.1"/>
    </source>
</evidence>
<evidence type="ECO:0000256" key="1">
    <source>
        <dbReference type="ARBA" id="ARBA00006643"/>
    </source>
</evidence>
<proteinExistence type="inferred from homology"/>
<dbReference type="EMBL" id="JAYKXN010000001">
    <property type="protein sequence ID" value="KAK7319194.1"/>
    <property type="molecule type" value="Genomic_DNA"/>
</dbReference>
<gene>
    <name evidence="3" type="ORF">RJT34_03912</name>
</gene>
<keyword evidence="4" id="KW-1185">Reference proteome</keyword>
<protein>
    <recommendedName>
        <fullName evidence="2">DYW domain-containing protein</fullName>
    </recommendedName>
</protein>
<accession>A0AAN9KNU2</accession>
<dbReference type="AlphaFoldDB" id="A0AAN9KNU2"/>
<dbReference type="InterPro" id="IPR032867">
    <property type="entry name" value="DYW_dom"/>
</dbReference>
<evidence type="ECO:0000313" key="4">
    <source>
        <dbReference type="Proteomes" id="UP001359559"/>
    </source>
</evidence>
<organism evidence="3 4">
    <name type="scientific">Clitoria ternatea</name>
    <name type="common">Butterfly pea</name>
    <dbReference type="NCBI Taxonomy" id="43366"/>
    <lineage>
        <taxon>Eukaryota</taxon>
        <taxon>Viridiplantae</taxon>
        <taxon>Streptophyta</taxon>
        <taxon>Embryophyta</taxon>
        <taxon>Tracheophyta</taxon>
        <taxon>Spermatophyta</taxon>
        <taxon>Magnoliopsida</taxon>
        <taxon>eudicotyledons</taxon>
        <taxon>Gunneridae</taxon>
        <taxon>Pentapetalae</taxon>
        <taxon>rosids</taxon>
        <taxon>fabids</taxon>
        <taxon>Fabales</taxon>
        <taxon>Fabaceae</taxon>
        <taxon>Papilionoideae</taxon>
        <taxon>50 kb inversion clade</taxon>
        <taxon>NPAAA clade</taxon>
        <taxon>indigoferoid/millettioid clade</taxon>
        <taxon>Phaseoleae</taxon>
        <taxon>Clitoria</taxon>
    </lineage>
</organism>
<comment type="similarity">
    <text evidence="1">Belongs to the PPR family. PCMP-H subfamily.</text>
</comment>
<feature type="domain" description="DYW" evidence="2">
    <location>
        <begin position="67"/>
        <end position="101"/>
    </location>
</feature>
<evidence type="ECO:0000259" key="2">
    <source>
        <dbReference type="Pfam" id="PF14432"/>
    </source>
</evidence>
<dbReference type="Pfam" id="PF14432">
    <property type="entry name" value="DYW_deaminase"/>
    <property type="match status" value="1"/>
</dbReference>